<dbReference type="HAMAP" id="MF_00146">
    <property type="entry name" value="dCTP_deaminase"/>
    <property type="match status" value="1"/>
</dbReference>
<dbReference type="GO" id="GO:0015949">
    <property type="term" value="P:nucleobase-containing small molecule interconversion"/>
    <property type="evidence" value="ECO:0007669"/>
    <property type="project" value="TreeGrafter"/>
</dbReference>
<comment type="similarity">
    <text evidence="3">Belongs to the dCTP deaminase family.</text>
</comment>
<evidence type="ECO:0000313" key="4">
    <source>
        <dbReference type="EMBL" id="KAA1258728.1"/>
    </source>
</evidence>
<dbReference type="InterPro" id="IPR033704">
    <property type="entry name" value="dUTPase_trimeric"/>
</dbReference>
<dbReference type="GO" id="GO:0006226">
    <property type="term" value="P:dUMP biosynthetic process"/>
    <property type="evidence" value="ECO:0007669"/>
    <property type="project" value="UniProtKB-UniPathway"/>
</dbReference>
<reference evidence="4 5" key="1">
    <citation type="submission" date="2019-08" db="EMBL/GenBank/DDBJ databases">
        <title>Deep-cultivation of Planctomycetes and their phenomic and genomic characterization uncovers novel biology.</title>
        <authorList>
            <person name="Wiegand S."/>
            <person name="Jogler M."/>
            <person name="Boedeker C."/>
            <person name="Pinto D."/>
            <person name="Vollmers J."/>
            <person name="Rivas-Marin E."/>
            <person name="Kohn T."/>
            <person name="Peeters S.H."/>
            <person name="Heuer A."/>
            <person name="Rast P."/>
            <person name="Oberbeckmann S."/>
            <person name="Bunk B."/>
            <person name="Jeske O."/>
            <person name="Meyerdierks A."/>
            <person name="Storesund J.E."/>
            <person name="Kallscheuer N."/>
            <person name="Luecker S."/>
            <person name="Lage O.M."/>
            <person name="Pohl T."/>
            <person name="Merkel B.J."/>
            <person name="Hornburger P."/>
            <person name="Mueller R.-W."/>
            <person name="Bruemmer F."/>
            <person name="Labrenz M."/>
            <person name="Spormann A.M."/>
            <person name="Op Den Camp H."/>
            <person name="Overmann J."/>
            <person name="Amann R."/>
            <person name="Jetten M.S.M."/>
            <person name="Mascher T."/>
            <person name="Medema M.H."/>
            <person name="Devos D.P."/>
            <person name="Kaster A.-K."/>
            <person name="Ovreas L."/>
            <person name="Rohde M."/>
            <person name="Galperin M.Y."/>
            <person name="Jogler C."/>
        </authorList>
    </citation>
    <scope>NUCLEOTIDE SEQUENCE [LARGE SCALE GENOMIC DNA]</scope>
    <source>
        <strain evidence="4 5">LF1</strain>
    </source>
</reference>
<feature type="binding site" evidence="3">
    <location>
        <position position="139"/>
    </location>
    <ligand>
        <name>dCTP</name>
        <dbReference type="ChEBI" id="CHEBI:61481"/>
    </ligand>
</feature>
<dbReference type="AlphaFoldDB" id="A0A5B1CC24"/>
<feature type="binding site" evidence="3">
    <location>
        <begin position="121"/>
        <end position="126"/>
    </location>
    <ligand>
        <name>dCTP</name>
        <dbReference type="ChEBI" id="CHEBI:61481"/>
    </ligand>
</feature>
<evidence type="ECO:0000313" key="5">
    <source>
        <dbReference type="Proteomes" id="UP000322699"/>
    </source>
</evidence>
<dbReference type="InterPro" id="IPR036157">
    <property type="entry name" value="dUTPase-like_sf"/>
</dbReference>
<dbReference type="EMBL" id="VRLW01000001">
    <property type="protein sequence ID" value="KAA1258728.1"/>
    <property type="molecule type" value="Genomic_DNA"/>
</dbReference>
<dbReference type="Proteomes" id="UP000322699">
    <property type="component" value="Unassembled WGS sequence"/>
</dbReference>
<accession>A0A5B1CC24</accession>
<keyword evidence="3" id="KW-0547">Nucleotide-binding</keyword>
<evidence type="ECO:0000256" key="2">
    <source>
        <dbReference type="ARBA" id="ARBA00023080"/>
    </source>
</evidence>
<comment type="subunit">
    <text evidence="3">Homotrimer.</text>
</comment>
<dbReference type="UniPathway" id="UPA00610">
    <property type="reaction ID" value="UER00665"/>
</dbReference>
<dbReference type="Pfam" id="PF22769">
    <property type="entry name" value="DCD"/>
    <property type="match status" value="1"/>
</dbReference>
<gene>
    <name evidence="3 4" type="primary">dcd</name>
    <name evidence="4" type="ORF">LF1_12510</name>
</gene>
<dbReference type="PANTHER" id="PTHR42680">
    <property type="entry name" value="DCTP DEAMINASE"/>
    <property type="match status" value="1"/>
</dbReference>
<feature type="binding site" evidence="3">
    <location>
        <position position="183"/>
    </location>
    <ligand>
        <name>dCTP</name>
        <dbReference type="ChEBI" id="CHEBI:61481"/>
    </ligand>
</feature>
<evidence type="ECO:0000256" key="1">
    <source>
        <dbReference type="ARBA" id="ARBA00022801"/>
    </source>
</evidence>
<organism evidence="4 5">
    <name type="scientific">Rubripirellula obstinata</name>
    <dbReference type="NCBI Taxonomy" id="406547"/>
    <lineage>
        <taxon>Bacteria</taxon>
        <taxon>Pseudomonadati</taxon>
        <taxon>Planctomycetota</taxon>
        <taxon>Planctomycetia</taxon>
        <taxon>Pirellulales</taxon>
        <taxon>Pirellulaceae</taxon>
        <taxon>Rubripirellula</taxon>
    </lineage>
</organism>
<comment type="catalytic activity">
    <reaction evidence="3">
        <text>dCTP + H2O + H(+) = dUTP + NH4(+)</text>
        <dbReference type="Rhea" id="RHEA:22680"/>
        <dbReference type="ChEBI" id="CHEBI:15377"/>
        <dbReference type="ChEBI" id="CHEBI:15378"/>
        <dbReference type="ChEBI" id="CHEBI:28938"/>
        <dbReference type="ChEBI" id="CHEBI:61481"/>
        <dbReference type="ChEBI" id="CHEBI:61555"/>
        <dbReference type="EC" id="3.5.4.13"/>
    </reaction>
</comment>
<dbReference type="SUPFAM" id="SSF51283">
    <property type="entry name" value="dUTPase-like"/>
    <property type="match status" value="1"/>
</dbReference>
<comment type="function">
    <text evidence="3">Catalyzes the deamination of dCTP to dUTP.</text>
</comment>
<keyword evidence="5" id="KW-1185">Reference proteome</keyword>
<feature type="binding site" evidence="3">
    <location>
        <begin position="147"/>
        <end position="149"/>
    </location>
    <ligand>
        <name>dCTP</name>
        <dbReference type="ChEBI" id="CHEBI:61481"/>
    </ligand>
</feature>
<dbReference type="GO" id="GO:0006229">
    <property type="term" value="P:dUTP biosynthetic process"/>
    <property type="evidence" value="ECO:0007669"/>
    <property type="project" value="UniProtKB-UniRule"/>
</dbReference>
<evidence type="ECO:0000256" key="3">
    <source>
        <dbReference type="HAMAP-Rule" id="MF_00146"/>
    </source>
</evidence>
<dbReference type="InterPro" id="IPR011962">
    <property type="entry name" value="dCTP_deaminase"/>
</dbReference>
<comment type="pathway">
    <text evidence="3">Pyrimidine metabolism; dUMP biosynthesis; dUMP from dCTP (dUTP route): step 1/2.</text>
</comment>
<keyword evidence="2 3" id="KW-0546">Nucleotide metabolism</keyword>
<sequence length="221" mass="25273">MWQVQSRGGAEQSNQFFGQNVKLGKEAMLLSGEEIRRRQNDHELRIEPFNEEQLNPNSYNLSLHNELLIYEEVVLDAGAPNRYRRIEIPPEGFTLQPGMLYLGRTVEFTKTHGFVPMIQGRSSLGRLGIVINAGGAIGDAGYQGTWTLEMYCIQPVRIYAGMQVCQIYYMNLEGECEEYSSDKYQHSRDIQPSLMFREVSGIDSDKQLELNFDELLHGARE</sequence>
<comment type="caution">
    <text evidence="3">Lacks conserved residue(s) required for the propagation of feature annotation.</text>
</comment>
<feature type="active site" description="Proton donor/acceptor" evidence="3">
    <location>
        <position position="149"/>
    </location>
</feature>
<dbReference type="PANTHER" id="PTHR42680:SF3">
    <property type="entry name" value="DCTP DEAMINASE"/>
    <property type="match status" value="1"/>
</dbReference>
<dbReference type="EC" id="3.5.4.13" evidence="3"/>
<comment type="caution">
    <text evidence="4">The sequence shown here is derived from an EMBL/GenBank/DDBJ whole genome shotgun (WGS) entry which is preliminary data.</text>
</comment>
<dbReference type="NCBIfam" id="TIGR02274">
    <property type="entry name" value="dCTP_deam"/>
    <property type="match status" value="1"/>
</dbReference>
<feature type="binding site" evidence="3">
    <location>
        <position position="179"/>
    </location>
    <ligand>
        <name>dCTP</name>
        <dbReference type="ChEBI" id="CHEBI:61481"/>
    </ligand>
</feature>
<name>A0A5B1CC24_9BACT</name>
<dbReference type="GO" id="GO:0008829">
    <property type="term" value="F:dCTP deaminase activity"/>
    <property type="evidence" value="ECO:0007669"/>
    <property type="project" value="UniProtKB-UniRule"/>
</dbReference>
<proteinExistence type="inferred from homology"/>
<keyword evidence="1 3" id="KW-0378">Hydrolase</keyword>
<dbReference type="Gene3D" id="2.70.40.10">
    <property type="match status" value="1"/>
</dbReference>
<dbReference type="GO" id="GO:0000166">
    <property type="term" value="F:nucleotide binding"/>
    <property type="evidence" value="ECO:0007669"/>
    <property type="project" value="UniProtKB-KW"/>
</dbReference>
<protein>
    <recommendedName>
        <fullName evidence="3">dCTP deaminase</fullName>
        <ecNumber evidence="3">3.5.4.13</ecNumber>
    </recommendedName>
    <alternativeName>
        <fullName evidence="3">Deoxycytidine triphosphate deaminase</fullName>
    </alternativeName>
</protein>
<feature type="binding site" evidence="3">
    <location>
        <position position="166"/>
    </location>
    <ligand>
        <name>dCTP</name>
        <dbReference type="ChEBI" id="CHEBI:61481"/>
    </ligand>
</feature>
<dbReference type="CDD" id="cd07557">
    <property type="entry name" value="trimeric_dUTPase"/>
    <property type="match status" value="1"/>
</dbReference>